<evidence type="ECO:0000313" key="2">
    <source>
        <dbReference type="Proteomes" id="UP000265520"/>
    </source>
</evidence>
<keyword evidence="2" id="KW-1185">Reference proteome</keyword>
<comment type="caution">
    <text evidence="1">The sequence shown here is derived from an EMBL/GenBank/DDBJ whole genome shotgun (WGS) entry which is preliminary data.</text>
</comment>
<feature type="non-terminal residue" evidence="1">
    <location>
        <position position="62"/>
    </location>
</feature>
<accession>A0A392Q7B1</accession>
<sequence>MMEKNYSLHFKDMRCTILPVSQEATWLRNHSPTKRYLVRDLAQERCTILDPSGSKLMTVEIR</sequence>
<dbReference type="EMBL" id="LXQA010114739">
    <property type="protein sequence ID" value="MCI19426.1"/>
    <property type="molecule type" value="Genomic_DNA"/>
</dbReference>
<organism evidence="1 2">
    <name type="scientific">Trifolium medium</name>
    <dbReference type="NCBI Taxonomy" id="97028"/>
    <lineage>
        <taxon>Eukaryota</taxon>
        <taxon>Viridiplantae</taxon>
        <taxon>Streptophyta</taxon>
        <taxon>Embryophyta</taxon>
        <taxon>Tracheophyta</taxon>
        <taxon>Spermatophyta</taxon>
        <taxon>Magnoliopsida</taxon>
        <taxon>eudicotyledons</taxon>
        <taxon>Gunneridae</taxon>
        <taxon>Pentapetalae</taxon>
        <taxon>rosids</taxon>
        <taxon>fabids</taxon>
        <taxon>Fabales</taxon>
        <taxon>Fabaceae</taxon>
        <taxon>Papilionoideae</taxon>
        <taxon>50 kb inversion clade</taxon>
        <taxon>NPAAA clade</taxon>
        <taxon>Hologalegina</taxon>
        <taxon>IRL clade</taxon>
        <taxon>Trifolieae</taxon>
        <taxon>Trifolium</taxon>
    </lineage>
</organism>
<reference evidence="1 2" key="1">
    <citation type="journal article" date="2018" name="Front. Plant Sci.">
        <title>Red Clover (Trifolium pratense) and Zigzag Clover (T. medium) - A Picture of Genomic Similarities and Differences.</title>
        <authorList>
            <person name="Dluhosova J."/>
            <person name="Istvanek J."/>
            <person name="Nedelnik J."/>
            <person name="Repkova J."/>
        </authorList>
    </citation>
    <scope>NUCLEOTIDE SEQUENCE [LARGE SCALE GENOMIC DNA]</scope>
    <source>
        <strain evidence="2">cv. 10/8</strain>
        <tissue evidence="1">Leaf</tissue>
    </source>
</reference>
<evidence type="ECO:0000313" key="1">
    <source>
        <dbReference type="EMBL" id="MCI19426.1"/>
    </source>
</evidence>
<dbReference type="AlphaFoldDB" id="A0A392Q7B1"/>
<protein>
    <submittedName>
        <fullName evidence="1">Uncharacterized protein</fullName>
    </submittedName>
</protein>
<dbReference type="Proteomes" id="UP000265520">
    <property type="component" value="Unassembled WGS sequence"/>
</dbReference>
<name>A0A392Q7B1_9FABA</name>
<proteinExistence type="predicted"/>